<accession>A0A0R2CPX9</accession>
<comment type="subcellular location">
    <subcellularLocation>
        <location evidence="1">Cell membrane</location>
        <topology evidence="1">Multi-pass membrane protein</topology>
    </subcellularLocation>
</comment>
<evidence type="ECO:0000313" key="10">
    <source>
        <dbReference type="EMBL" id="KRM92930.1"/>
    </source>
</evidence>
<protein>
    <recommendedName>
        <fullName evidence="9">Phosphotransferase system EIIC domain-containing protein</fullName>
    </recommendedName>
</protein>
<evidence type="ECO:0000256" key="6">
    <source>
        <dbReference type="ARBA" id="ARBA00022989"/>
    </source>
</evidence>
<name>A0A0R2CPX9_9LACO</name>
<feature type="transmembrane region" description="Helical" evidence="8">
    <location>
        <begin position="12"/>
        <end position="37"/>
    </location>
</feature>
<keyword evidence="3" id="KW-1003">Cell membrane</keyword>
<keyword evidence="4" id="KW-0762">Sugar transport</keyword>
<organism evidence="10 11">
    <name type="scientific">Liquorilactobacillus cacaonum DSM 21116</name>
    <dbReference type="NCBI Taxonomy" id="1423729"/>
    <lineage>
        <taxon>Bacteria</taxon>
        <taxon>Bacillati</taxon>
        <taxon>Bacillota</taxon>
        <taxon>Bacilli</taxon>
        <taxon>Lactobacillales</taxon>
        <taxon>Lactobacillaceae</taxon>
        <taxon>Liquorilactobacillus</taxon>
    </lineage>
</organism>
<keyword evidence="6 8" id="KW-1133">Transmembrane helix</keyword>
<reference evidence="10 11" key="1">
    <citation type="journal article" date="2015" name="Genome Announc.">
        <title>Expanding the biotechnology potential of lactobacilli through comparative genomics of 213 strains and associated genera.</title>
        <authorList>
            <person name="Sun Z."/>
            <person name="Harris H.M."/>
            <person name="McCann A."/>
            <person name="Guo C."/>
            <person name="Argimon S."/>
            <person name="Zhang W."/>
            <person name="Yang X."/>
            <person name="Jeffery I.B."/>
            <person name="Cooney J.C."/>
            <person name="Kagawa T.F."/>
            <person name="Liu W."/>
            <person name="Song Y."/>
            <person name="Salvetti E."/>
            <person name="Wrobel A."/>
            <person name="Rasinkangas P."/>
            <person name="Parkhill J."/>
            <person name="Rea M.C."/>
            <person name="O'Sullivan O."/>
            <person name="Ritari J."/>
            <person name="Douillard F.P."/>
            <person name="Paul Ross R."/>
            <person name="Yang R."/>
            <person name="Briner A.E."/>
            <person name="Felis G.E."/>
            <person name="de Vos W.M."/>
            <person name="Barrangou R."/>
            <person name="Klaenhammer T.R."/>
            <person name="Caufield P.W."/>
            <person name="Cui Y."/>
            <person name="Zhang H."/>
            <person name="O'Toole P.W."/>
        </authorList>
    </citation>
    <scope>NUCLEOTIDE SEQUENCE [LARGE SCALE GENOMIC DNA]</scope>
    <source>
        <strain evidence="10 11">DSM 21116</strain>
    </source>
</reference>
<dbReference type="GO" id="GO:0009401">
    <property type="term" value="P:phosphoenolpyruvate-dependent sugar phosphotransferase system"/>
    <property type="evidence" value="ECO:0007669"/>
    <property type="project" value="InterPro"/>
</dbReference>
<feature type="transmembrane region" description="Helical" evidence="8">
    <location>
        <begin position="132"/>
        <end position="152"/>
    </location>
</feature>
<evidence type="ECO:0000256" key="4">
    <source>
        <dbReference type="ARBA" id="ARBA00022597"/>
    </source>
</evidence>
<dbReference type="InterPro" id="IPR003352">
    <property type="entry name" value="PTS_EIIC"/>
</dbReference>
<sequence length="348" mass="36401">MKTKISSKEYTMNILNGISLSVVVALIPSALVGQLMVAIKSFFPYATTIIMMTSFAMSLLPIITGVCVSLYFKLNPIQISAVAIAAMVGSGVMQPGEGTFILKGTGDIINTGITIALAVWLVLLIGDRLKNFTMLLLPLLVIIIAGGIGILILPYIKMIATTIGLIISHITSLQPLLMGTLMGISFAILIVSPISSVGIATAIGLVGIGSGSANLGITAASFMLAVYGSSVNQIGTSFAHFIGSPKIQMGNMLKKPLLFVPVCINAGIMGLLGAILNIEGNATSAGFGFSGLIGPMAAYANMDKNMVSVVILAVLFVILPVGLAYLSKYIFIKKLAWFKPTDVLLDIK</sequence>
<feature type="domain" description="Phosphotransferase system EIIC" evidence="9">
    <location>
        <begin position="12"/>
        <end position="342"/>
    </location>
</feature>
<evidence type="ECO:0000256" key="7">
    <source>
        <dbReference type="ARBA" id="ARBA00023136"/>
    </source>
</evidence>
<evidence type="ECO:0000256" key="3">
    <source>
        <dbReference type="ARBA" id="ARBA00022475"/>
    </source>
</evidence>
<comment type="caution">
    <text evidence="10">The sequence shown here is derived from an EMBL/GenBank/DDBJ whole genome shotgun (WGS) entry which is preliminary data.</text>
</comment>
<keyword evidence="7 8" id="KW-0472">Membrane</keyword>
<dbReference type="AlphaFoldDB" id="A0A0R2CPX9"/>
<feature type="transmembrane region" description="Helical" evidence="8">
    <location>
        <begin position="158"/>
        <end position="177"/>
    </location>
</feature>
<feature type="transmembrane region" description="Helical" evidence="8">
    <location>
        <begin position="306"/>
        <end position="326"/>
    </location>
</feature>
<evidence type="ECO:0000313" key="11">
    <source>
        <dbReference type="Proteomes" id="UP000051131"/>
    </source>
</evidence>
<feature type="transmembrane region" description="Helical" evidence="8">
    <location>
        <begin position="49"/>
        <end position="72"/>
    </location>
</feature>
<feature type="transmembrane region" description="Helical" evidence="8">
    <location>
        <begin position="79"/>
        <end position="96"/>
    </location>
</feature>
<feature type="transmembrane region" description="Helical" evidence="8">
    <location>
        <begin position="256"/>
        <end position="278"/>
    </location>
</feature>
<dbReference type="RefSeq" id="WP_057828118.1">
    <property type="nucleotide sequence ID" value="NZ_AYZE01000001.1"/>
</dbReference>
<dbReference type="STRING" id="1423729.FC80_GL000018"/>
<feature type="transmembrane region" description="Helical" evidence="8">
    <location>
        <begin position="215"/>
        <end position="235"/>
    </location>
</feature>
<dbReference type="PATRIC" id="fig|1423729.3.peg.18"/>
<dbReference type="EMBL" id="AYZE01000001">
    <property type="protein sequence ID" value="KRM92930.1"/>
    <property type="molecule type" value="Genomic_DNA"/>
</dbReference>
<keyword evidence="5 8" id="KW-0812">Transmembrane</keyword>
<feature type="transmembrane region" description="Helical" evidence="8">
    <location>
        <begin position="108"/>
        <end position="125"/>
    </location>
</feature>
<evidence type="ECO:0000256" key="8">
    <source>
        <dbReference type="SAM" id="Phobius"/>
    </source>
</evidence>
<dbReference type="Proteomes" id="UP000051131">
    <property type="component" value="Unassembled WGS sequence"/>
</dbReference>
<dbReference type="Pfam" id="PF13303">
    <property type="entry name" value="PTS_EIIC_2"/>
    <property type="match status" value="1"/>
</dbReference>
<keyword evidence="11" id="KW-1185">Reference proteome</keyword>
<gene>
    <name evidence="10" type="ORF">FC80_GL000018</name>
</gene>
<evidence type="ECO:0000256" key="2">
    <source>
        <dbReference type="ARBA" id="ARBA00022448"/>
    </source>
</evidence>
<proteinExistence type="predicted"/>
<evidence type="ECO:0000259" key="9">
    <source>
        <dbReference type="Pfam" id="PF13303"/>
    </source>
</evidence>
<evidence type="ECO:0000256" key="5">
    <source>
        <dbReference type="ARBA" id="ARBA00022692"/>
    </source>
</evidence>
<feature type="transmembrane region" description="Helical" evidence="8">
    <location>
        <begin position="184"/>
        <end position="209"/>
    </location>
</feature>
<keyword evidence="2" id="KW-0813">Transport</keyword>
<evidence type="ECO:0000256" key="1">
    <source>
        <dbReference type="ARBA" id="ARBA00004651"/>
    </source>
</evidence>
<dbReference type="GO" id="GO:0005886">
    <property type="term" value="C:plasma membrane"/>
    <property type="evidence" value="ECO:0007669"/>
    <property type="project" value="UniProtKB-SubCell"/>
</dbReference>
<dbReference type="GO" id="GO:0008982">
    <property type="term" value="F:protein-N(PI)-phosphohistidine-sugar phosphotransferase activity"/>
    <property type="evidence" value="ECO:0007669"/>
    <property type="project" value="InterPro"/>
</dbReference>
<dbReference type="OrthoDB" id="396983at2"/>